<name>A0AAW2UDJ6_SESRA</name>
<dbReference type="InterPro" id="IPR045107">
    <property type="entry name" value="SAC3/GANP/THP3"/>
</dbReference>
<accession>A0AAW2UDJ6</accession>
<dbReference type="GO" id="GO:0005737">
    <property type="term" value="C:cytoplasm"/>
    <property type="evidence" value="ECO:0007669"/>
    <property type="project" value="TreeGrafter"/>
</dbReference>
<dbReference type="Gene3D" id="1.25.40.990">
    <property type="match status" value="1"/>
</dbReference>
<dbReference type="PANTHER" id="PTHR12436:SF17">
    <property type="entry name" value="SAC3 FAMILY PROTEIN B"/>
    <property type="match status" value="1"/>
</dbReference>
<dbReference type="GO" id="GO:0006406">
    <property type="term" value="P:mRNA export from nucleus"/>
    <property type="evidence" value="ECO:0007669"/>
    <property type="project" value="TreeGrafter"/>
</dbReference>
<sequence length="1708" mass="191025">MTFGGFGKNSGPSTSPGAQNPFANFPRAPSPSPPQTSPRSNESPLRWGEIRASSFNDSGAQTYQRPPMIMPLVASSNFRTGAPEKPAGVQYSKITNSPYSQSPDGTPKNSRSVIESPIDLPKSYVAPYQARSPPLVLQNNGYVGGKQLQSRQVHQRPFSSPVWSNQLNPSSHYTNQPAKEGISSVSKSGGTYQSGPMFQTKHADVPLPKRTRSPTLSPTSGFSPENAVFHSDGHKRSVIDYRDLDAPEKMPSPPLAFESSFSGRDSSHPFAGNQKLLPSSTMWVNQSKSSSNNTTHQAEEDMPSVLTTGGPYQSGRTPQIADSPLPKRTRSPTFPSSSEGFKQNSISDSDGLRRNCAEVFTCITTAVSLPTLFPSQVQQYSLLFPSLSYAQFASSYLDLLGESVVRLLTPDFQSHRQSSRSGQTNTDEVAMDKPVHFPAVKRTKIPVPSSSDQVFQENLDSAQEIEREVQAKAKRLARFKDELSQPVQSHPTMKNQRAPAKRQNQSALEKQKLSEDSTMDAMGDAVGANGFSDYEGRASSNSIVGLCPDMCPEPERAERERKGDLDQYERLDGDRNLTSEFLAVKKYNRTAEREAELIRPMPVLQKTMDYLLNLLDEPYNDRFLGLYNFLWDRMRAIRMDLRMQHIFNLEAITMLEQMKNPHYPPAYFSHSVRLLHIIAMHELCEYTKGEGFSEGFDAHLNIEQMNKTSVELFQLYDDHRKKGITVPSEREFRGYYALLKLDKHPGYKVEPAELSLDLAKMTPEMRQTPEVLFARDVARACRTGNFIAFFRLARKASYLQACLMHAHFSKLRTQALASLHSGLQINQGIPITHVAKWLGMEEEDIGNLLEYYGFSVKDFEEPYMVKDNAFINVDNEFPVKRSKLVDRKRSSMIVNDVSFPSLTELSAAEEVKEFQLRKGPEPVSTPSQPGVPVSTSQFHDEEMHDLGNILSPKGSMQKHMPKKSIDPMTPDEKMDVHDISVASVSPLVLDFTNSTYDHQKIRVESPRKPKYDPVFRNSFGRAIKHDSEATAPITSETAEEQRYPVLPLDSVVHNPIPHSMFTEDLENEEPTSFLEEDKSDVATASYYAREVAEAKLKLILRIWKRRTAKKRELREHKQVAANAAFSLLSLGPPIWQCEAQAGNYGTFDIDHVMSERHEIQERSWSVLNPSDVVAAKLAEKNPDAKCLCWKMILCSQEEAMHGDSRELQTEASMSAAGSWLHSKLMPASNDGDTNLLVSSQGLAIWRSWIPGQPGADATCCLSVIKSSTNEDLDKAMIGVSAVLFLLSEHISLELQRKWLHDRVMLLPSGSRLPLLILSGSGKDESLPSAVAKDLGLHDIDKSRVSTFYVTFLKDKDTKELDGFFSDEHLRQGLEWLASESPPQLAVSKTKTRELVLSHLNSTLEVLDEINTHRLGPNNCISAFNEALGRSMEEVAAAAHANPTGWPCPEIDLLEESSDEYRATAWYLPSIGWSAASRTEELMSALSDSKLPTLEDDLSWLAGGLNISDDIENQKSRLESCLINYLTEASQMMGITLAEKEASIMLQKCTRLQLHNMTYYIMPNWVSIFRRIFNWRLMNLTTGEVSSTYVLAQQHYSSAPSCEVLDNSELEEFRPNRMEYEAFQPYSPMAPDDATSNGNVILMANQEQSAQASILSSNDHPTAEENDDVGQLMHTTKATATKQADTLSKLLEKCNIVQNQIDKKLTIYF</sequence>
<feature type="compositionally biased region" description="Polar residues" evidence="1">
    <location>
        <begin position="213"/>
        <end position="223"/>
    </location>
</feature>
<feature type="compositionally biased region" description="Polar residues" evidence="1">
    <location>
        <begin position="92"/>
        <end position="113"/>
    </location>
</feature>
<comment type="caution">
    <text evidence="3">The sequence shown here is derived from an EMBL/GenBank/DDBJ whole genome shotgun (WGS) entry which is preliminary data.</text>
</comment>
<organism evidence="3">
    <name type="scientific">Sesamum radiatum</name>
    <name type="common">Black benniseed</name>
    <dbReference type="NCBI Taxonomy" id="300843"/>
    <lineage>
        <taxon>Eukaryota</taxon>
        <taxon>Viridiplantae</taxon>
        <taxon>Streptophyta</taxon>
        <taxon>Embryophyta</taxon>
        <taxon>Tracheophyta</taxon>
        <taxon>Spermatophyta</taxon>
        <taxon>Magnoliopsida</taxon>
        <taxon>eudicotyledons</taxon>
        <taxon>Gunneridae</taxon>
        <taxon>Pentapetalae</taxon>
        <taxon>asterids</taxon>
        <taxon>lamiids</taxon>
        <taxon>Lamiales</taxon>
        <taxon>Pedaliaceae</taxon>
        <taxon>Sesamum</taxon>
    </lineage>
</organism>
<feature type="domain" description="PCI" evidence="2">
    <location>
        <begin position="701"/>
        <end position="878"/>
    </location>
</feature>
<feature type="compositionally biased region" description="Polar residues" evidence="1">
    <location>
        <begin position="331"/>
        <end position="348"/>
    </location>
</feature>
<feature type="region of interest" description="Disordered" evidence="1">
    <location>
        <begin position="148"/>
        <end position="348"/>
    </location>
</feature>
<dbReference type="GO" id="GO:0070390">
    <property type="term" value="C:transcription export complex 2"/>
    <property type="evidence" value="ECO:0007669"/>
    <property type="project" value="TreeGrafter"/>
</dbReference>
<evidence type="ECO:0000313" key="3">
    <source>
        <dbReference type="EMBL" id="KAL0414678.1"/>
    </source>
</evidence>
<dbReference type="InterPro" id="IPR005062">
    <property type="entry name" value="SAC3/GANP/THP3_conserved"/>
</dbReference>
<feature type="compositionally biased region" description="Polar residues" evidence="1">
    <location>
        <begin position="53"/>
        <end position="64"/>
    </location>
</feature>
<dbReference type="FunFam" id="1.25.40.990:FF:000004">
    <property type="entry name" value="Putative peptidase C48 domain family protein"/>
    <property type="match status" value="1"/>
</dbReference>
<reference evidence="3" key="2">
    <citation type="journal article" date="2024" name="Plant">
        <title>Genomic evolution and insights into agronomic trait innovations of Sesamum species.</title>
        <authorList>
            <person name="Miao H."/>
            <person name="Wang L."/>
            <person name="Qu L."/>
            <person name="Liu H."/>
            <person name="Sun Y."/>
            <person name="Le M."/>
            <person name="Wang Q."/>
            <person name="Wei S."/>
            <person name="Zheng Y."/>
            <person name="Lin W."/>
            <person name="Duan Y."/>
            <person name="Cao H."/>
            <person name="Xiong S."/>
            <person name="Wang X."/>
            <person name="Wei L."/>
            <person name="Li C."/>
            <person name="Ma Q."/>
            <person name="Ju M."/>
            <person name="Zhao R."/>
            <person name="Li G."/>
            <person name="Mu C."/>
            <person name="Tian Q."/>
            <person name="Mei H."/>
            <person name="Zhang T."/>
            <person name="Gao T."/>
            <person name="Zhang H."/>
        </authorList>
    </citation>
    <scope>NUCLEOTIDE SEQUENCE</scope>
    <source>
        <strain evidence="3">G02</strain>
    </source>
</reference>
<feature type="region of interest" description="Disordered" evidence="1">
    <location>
        <begin position="1"/>
        <end position="115"/>
    </location>
</feature>
<evidence type="ECO:0000256" key="1">
    <source>
        <dbReference type="SAM" id="MobiDB-lite"/>
    </source>
</evidence>
<reference evidence="3" key="1">
    <citation type="submission" date="2020-06" db="EMBL/GenBank/DDBJ databases">
        <authorList>
            <person name="Li T."/>
            <person name="Hu X."/>
            <person name="Zhang T."/>
            <person name="Song X."/>
            <person name="Zhang H."/>
            <person name="Dai N."/>
            <person name="Sheng W."/>
            <person name="Hou X."/>
            <person name="Wei L."/>
        </authorList>
    </citation>
    <scope>NUCLEOTIDE SEQUENCE</scope>
    <source>
        <strain evidence="3">G02</strain>
        <tissue evidence="3">Leaf</tissue>
    </source>
</reference>
<evidence type="ECO:0000259" key="2">
    <source>
        <dbReference type="PROSITE" id="PS50250"/>
    </source>
</evidence>
<feature type="compositionally biased region" description="Polar residues" evidence="1">
    <location>
        <begin position="485"/>
        <end position="495"/>
    </location>
</feature>
<feature type="compositionally biased region" description="Polar residues" evidence="1">
    <location>
        <begin position="148"/>
        <end position="197"/>
    </location>
</feature>
<proteinExistence type="predicted"/>
<feature type="compositionally biased region" description="Basic and acidic residues" evidence="1">
    <location>
        <begin position="231"/>
        <end position="248"/>
    </location>
</feature>
<dbReference type="PANTHER" id="PTHR12436">
    <property type="entry name" value="80 KDA MCM3-ASSOCIATED PROTEIN"/>
    <property type="match status" value="1"/>
</dbReference>
<feature type="compositionally biased region" description="Polar residues" evidence="1">
    <location>
        <begin position="276"/>
        <end position="296"/>
    </location>
</feature>
<protein>
    <submittedName>
        <fullName evidence="3">SAC3 family protein B</fullName>
    </submittedName>
</protein>
<dbReference type="Pfam" id="PF03399">
    <property type="entry name" value="SAC3_GANP"/>
    <property type="match status" value="1"/>
</dbReference>
<feature type="compositionally biased region" description="Polar residues" evidence="1">
    <location>
        <begin position="305"/>
        <end position="317"/>
    </location>
</feature>
<dbReference type="PROSITE" id="PS50250">
    <property type="entry name" value="PCI"/>
    <property type="match status" value="1"/>
</dbReference>
<dbReference type="InterPro" id="IPR000717">
    <property type="entry name" value="PCI_dom"/>
</dbReference>
<dbReference type="EMBL" id="JACGWJ010000006">
    <property type="protein sequence ID" value="KAL0414678.1"/>
    <property type="molecule type" value="Genomic_DNA"/>
</dbReference>
<gene>
    <name evidence="3" type="ORF">Sradi_1669500</name>
</gene>
<feature type="region of interest" description="Disordered" evidence="1">
    <location>
        <begin position="481"/>
        <end position="517"/>
    </location>
</feature>